<protein>
    <submittedName>
        <fullName evidence="2">Uncharacterized protein</fullName>
    </submittedName>
</protein>
<reference evidence="2 3" key="1">
    <citation type="submission" date="2019-07" db="EMBL/GenBank/DDBJ databases">
        <authorList>
            <person name="Abdullah A."/>
            <person name="Lima G.C."/>
            <person name="Cuneo C.K."/>
            <person name="Ennest D.C."/>
            <person name="Fritz K.J."/>
            <person name="Johnson B.T."/>
            <person name="Larson S.M."/>
            <person name="Lemunyete M.N."/>
            <person name="Murray M.B."/>
            <person name="Osmond D.E."/>
            <person name="Patras K.A."/>
            <person name="Ransibrahmanakul S."/>
            <person name="Simpson K.A."/>
            <person name="Thull B.S."/>
            <person name="Wetzel S."/>
            <person name="Bonilla J.A."/>
            <person name="Klyczek K."/>
            <person name="Garlena R.A."/>
            <person name="Russell D.A."/>
            <person name="Pope W.H."/>
            <person name="Jacobs-Sera D."/>
            <person name="Hatfull G.F."/>
        </authorList>
    </citation>
    <scope>NUCLEOTIDE SEQUENCE [LARGE SCALE GENOMIC DNA]</scope>
</reference>
<keyword evidence="3" id="KW-1185">Reference proteome</keyword>
<gene>
    <name evidence="2" type="primary">129</name>
    <name evidence="2" type="ORF">SEA_QUI_129</name>
</gene>
<organism evidence="2 3">
    <name type="scientific">Arthrobacter phage Qui</name>
    <dbReference type="NCBI Taxonomy" id="2603260"/>
    <lineage>
        <taxon>Viruses</taxon>
        <taxon>Duplodnaviria</taxon>
        <taxon>Heunggongvirae</taxon>
        <taxon>Uroviricota</taxon>
        <taxon>Caudoviricetes</taxon>
        <taxon>Quivirus</taxon>
        <taxon>Quivirus qui</taxon>
    </lineage>
</organism>
<name>A0A5B8WPK9_9CAUD</name>
<evidence type="ECO:0000313" key="3">
    <source>
        <dbReference type="Proteomes" id="UP000321915"/>
    </source>
</evidence>
<evidence type="ECO:0000256" key="1">
    <source>
        <dbReference type="SAM" id="MobiDB-lite"/>
    </source>
</evidence>
<feature type="compositionally biased region" description="Low complexity" evidence="1">
    <location>
        <begin position="98"/>
        <end position="114"/>
    </location>
</feature>
<sequence length="127" mass="14093">MSNNNNRSNTPRNTNSASQNQNRGPKSIWVVRPSFTTGDCRAYFNKDEAIKDFGQPSEEWVQTEDDVLEINTSPEWDNEFDIAWRLEKVDILSFSRETPSAPAPAKVSAPVTPAESTPEKASSTASS</sequence>
<dbReference type="KEGG" id="vg:77936490"/>
<proteinExistence type="predicted"/>
<dbReference type="EMBL" id="MN183282">
    <property type="protein sequence ID" value="QED11618.1"/>
    <property type="molecule type" value="Genomic_DNA"/>
</dbReference>
<feature type="region of interest" description="Disordered" evidence="1">
    <location>
        <begin position="96"/>
        <end position="127"/>
    </location>
</feature>
<feature type="compositionally biased region" description="Low complexity" evidence="1">
    <location>
        <begin position="1"/>
        <end position="16"/>
    </location>
</feature>
<accession>A0A5B8WPK9</accession>
<evidence type="ECO:0000313" key="2">
    <source>
        <dbReference type="EMBL" id="QED11618.1"/>
    </source>
</evidence>
<feature type="region of interest" description="Disordered" evidence="1">
    <location>
        <begin position="1"/>
        <end position="29"/>
    </location>
</feature>
<dbReference type="RefSeq" id="YP_010660495.1">
    <property type="nucleotide sequence ID" value="NC_070877.1"/>
</dbReference>
<dbReference type="Proteomes" id="UP000321915">
    <property type="component" value="Segment"/>
</dbReference>
<dbReference type="GeneID" id="77936490"/>